<dbReference type="InterPro" id="IPR029063">
    <property type="entry name" value="SAM-dependent_MTases_sf"/>
</dbReference>
<dbReference type="SUPFAM" id="SSF53335">
    <property type="entry name" value="S-adenosyl-L-methionine-dependent methyltransferases"/>
    <property type="match status" value="1"/>
</dbReference>
<dbReference type="GO" id="GO:0032259">
    <property type="term" value="P:methylation"/>
    <property type="evidence" value="ECO:0007669"/>
    <property type="project" value="UniProtKB-KW"/>
</dbReference>
<dbReference type="Pfam" id="PF13489">
    <property type="entry name" value="Methyltransf_23"/>
    <property type="match status" value="1"/>
</dbReference>
<dbReference type="Proteomes" id="UP000231637">
    <property type="component" value="Chromosome"/>
</dbReference>
<dbReference type="KEGG" id="mfn:Ga0123462_1189"/>
<organism evidence="1 2">
    <name type="scientific">Mariprofundus ferrinatatus</name>
    <dbReference type="NCBI Taxonomy" id="1921087"/>
    <lineage>
        <taxon>Bacteria</taxon>
        <taxon>Pseudomonadati</taxon>
        <taxon>Pseudomonadota</taxon>
        <taxon>Candidatius Mariprofundia</taxon>
        <taxon>Mariprofundales</taxon>
        <taxon>Mariprofundaceae</taxon>
        <taxon>Mariprofundus</taxon>
    </lineage>
</organism>
<dbReference type="RefSeq" id="WP_232726371.1">
    <property type="nucleotide sequence ID" value="NZ_CP018800.1"/>
</dbReference>
<gene>
    <name evidence="1" type="ORF">Ga0123462_1189</name>
</gene>
<name>A0A2K8L482_9PROT</name>
<dbReference type="GO" id="GO:0008168">
    <property type="term" value="F:methyltransferase activity"/>
    <property type="evidence" value="ECO:0007669"/>
    <property type="project" value="UniProtKB-KW"/>
</dbReference>
<keyword evidence="1" id="KW-0489">Methyltransferase</keyword>
<evidence type="ECO:0000313" key="1">
    <source>
        <dbReference type="EMBL" id="ATX82053.1"/>
    </source>
</evidence>
<dbReference type="AlphaFoldDB" id="A0A2K8L482"/>
<accession>A0A2K8L482</accession>
<dbReference type="EMBL" id="CP018800">
    <property type="protein sequence ID" value="ATX82053.1"/>
    <property type="molecule type" value="Genomic_DNA"/>
</dbReference>
<evidence type="ECO:0000313" key="2">
    <source>
        <dbReference type="Proteomes" id="UP000231637"/>
    </source>
</evidence>
<protein>
    <submittedName>
        <fullName evidence="1">Methyltransferase domain-containing protein</fullName>
    </submittedName>
</protein>
<dbReference type="PANTHER" id="PTHR43861">
    <property type="entry name" value="TRANS-ACONITATE 2-METHYLTRANSFERASE-RELATED"/>
    <property type="match status" value="1"/>
</dbReference>
<sequence length="290" mass="32620">MKSAQERFLEQLPVESISARVAEQSGHDRNEISALMNTFSNESRITLDLVIDKLDPEKRMLEVGAGLCLLSLFLTQQGFRIVALEPALGGFGLFERLKAAILSELSHIDLTVLDKPAQNLNAKEDGPFDLIFSNNVIEHIPDWHDAMESMVEVLKPSGLMIHACPNYSIPYEPHYGVPVFRHFPSFSRKLFLPSGSDPEIWDSLNFITCNEIRNYCNKNNLSYLFRKELLFNAIKRIDEDTAFRERHKGLVATVASLIIRSGMGALIKRIPPALSTPLIVEIRKSQTGAK</sequence>
<keyword evidence="2" id="KW-1185">Reference proteome</keyword>
<proteinExistence type="predicted"/>
<keyword evidence="1" id="KW-0808">Transferase</keyword>
<dbReference type="CDD" id="cd02440">
    <property type="entry name" value="AdoMet_MTases"/>
    <property type="match status" value="1"/>
</dbReference>
<reference evidence="1 2" key="1">
    <citation type="submission" date="2016-12" db="EMBL/GenBank/DDBJ databases">
        <title>Isolation and genomic insights into novel planktonic Zetaproteobacteria from stratified waters of the Chesapeake Bay.</title>
        <authorList>
            <person name="McAllister S.M."/>
            <person name="Kato S."/>
            <person name="Chan C.S."/>
            <person name="Chiu B.K."/>
            <person name="Field E.K."/>
        </authorList>
    </citation>
    <scope>NUCLEOTIDE SEQUENCE [LARGE SCALE GENOMIC DNA]</scope>
    <source>
        <strain evidence="1 2">CP-8</strain>
    </source>
</reference>
<dbReference type="Gene3D" id="3.40.50.150">
    <property type="entry name" value="Vaccinia Virus protein VP39"/>
    <property type="match status" value="1"/>
</dbReference>